<dbReference type="InterPro" id="IPR016187">
    <property type="entry name" value="CTDL_fold"/>
</dbReference>
<dbReference type="OrthoDB" id="6133475at2759"/>
<feature type="domain" description="C-type lectin" evidence="1">
    <location>
        <begin position="162"/>
        <end position="266"/>
    </location>
</feature>
<dbReference type="PANTHER" id="PTHR45710:SF26">
    <property type="entry name" value="RH26557P"/>
    <property type="match status" value="1"/>
</dbReference>
<evidence type="ECO:0000313" key="2">
    <source>
        <dbReference type="EMBL" id="CAD7252834.1"/>
    </source>
</evidence>
<dbReference type="AlphaFoldDB" id="A0A7R9FS04"/>
<dbReference type="Proteomes" id="UP000677054">
    <property type="component" value="Unassembled WGS sequence"/>
</dbReference>
<dbReference type="SUPFAM" id="SSF56436">
    <property type="entry name" value="C-type lectin-like"/>
    <property type="match status" value="2"/>
</dbReference>
<dbReference type="EMBL" id="LR904423">
    <property type="protein sequence ID" value="CAD7252834.1"/>
    <property type="molecule type" value="Genomic_DNA"/>
</dbReference>
<dbReference type="InterPro" id="IPR001304">
    <property type="entry name" value="C-type_lectin-like"/>
</dbReference>
<dbReference type="PANTHER" id="PTHR45710">
    <property type="entry name" value="C-TYPE LECTIN DOMAIN-CONTAINING PROTEIN 180"/>
    <property type="match status" value="1"/>
</dbReference>
<keyword evidence="3" id="KW-1185">Reference proteome</keyword>
<dbReference type="Gene3D" id="3.10.100.10">
    <property type="entry name" value="Mannose-Binding Protein A, subunit A"/>
    <property type="match status" value="2"/>
</dbReference>
<dbReference type="Pfam" id="PF00059">
    <property type="entry name" value="Lectin_C"/>
    <property type="match status" value="1"/>
</dbReference>
<proteinExistence type="predicted"/>
<dbReference type="InterPro" id="IPR016186">
    <property type="entry name" value="C-type_lectin-like/link_sf"/>
</dbReference>
<evidence type="ECO:0000313" key="3">
    <source>
        <dbReference type="Proteomes" id="UP000677054"/>
    </source>
</evidence>
<dbReference type="SMART" id="SM00034">
    <property type="entry name" value="CLECT"/>
    <property type="match status" value="1"/>
</dbReference>
<organism evidence="2">
    <name type="scientific">Darwinula stevensoni</name>
    <dbReference type="NCBI Taxonomy" id="69355"/>
    <lineage>
        <taxon>Eukaryota</taxon>
        <taxon>Metazoa</taxon>
        <taxon>Ecdysozoa</taxon>
        <taxon>Arthropoda</taxon>
        <taxon>Crustacea</taxon>
        <taxon>Oligostraca</taxon>
        <taxon>Ostracoda</taxon>
        <taxon>Podocopa</taxon>
        <taxon>Podocopida</taxon>
        <taxon>Darwinulocopina</taxon>
        <taxon>Darwinuloidea</taxon>
        <taxon>Darwinulidae</taxon>
        <taxon>Darwinula</taxon>
    </lineage>
</organism>
<name>A0A7R9FS04_9CRUS</name>
<sequence>MSCFSARDVRKTSGGYADNDGVESSKVAFKKCPLGDSRATSSGCFTRTSQENPQKRDLWDARMQFAVGKRDAGMPGGLPGITQCYWALVPLRESSLHHLSIVSIIPTLVYCLHTECDEQRQAIPWPLRRSPLQLLFIWATVHYVYAGEKSRQAGCDPDWLPFGDHCYYFSKGPANQTEARTFCLDQGGDLVSIHSPEEQKFVEENVVKRNSLIGAYPTGSLFEDPWNFAFFDGTPSDYQQVADYGPSHRRIPATGSSSSLCCGRTWTVPGPEPMTYEDAVQHCPTVPGGCEGAYGTFLSPNHYVRDAFINYMRLDSQNPDDVNGDHPGRYWMGLRRNPESGQWETPSGSPFNATTGWHWDGYPTEDGGDCASLFVSSWVPTFVQTLYGFVCKRASLT</sequence>
<dbReference type="EMBL" id="CAJPEV010004906">
    <property type="protein sequence ID" value="CAG0902483.1"/>
    <property type="molecule type" value="Genomic_DNA"/>
</dbReference>
<reference evidence="2" key="1">
    <citation type="submission" date="2020-11" db="EMBL/GenBank/DDBJ databases">
        <authorList>
            <person name="Tran Van P."/>
        </authorList>
    </citation>
    <scope>NUCLEOTIDE SEQUENCE</scope>
</reference>
<protein>
    <recommendedName>
        <fullName evidence="1">C-type lectin domain-containing protein</fullName>
    </recommendedName>
</protein>
<dbReference type="PROSITE" id="PS50041">
    <property type="entry name" value="C_TYPE_LECTIN_2"/>
    <property type="match status" value="2"/>
</dbReference>
<feature type="domain" description="C-type lectin" evidence="1">
    <location>
        <begin position="272"/>
        <end position="392"/>
    </location>
</feature>
<accession>A0A7R9FS04</accession>
<dbReference type="InterPro" id="IPR050828">
    <property type="entry name" value="C-type_lectin/matrix_domain"/>
</dbReference>
<evidence type="ECO:0000259" key="1">
    <source>
        <dbReference type="PROSITE" id="PS50041"/>
    </source>
</evidence>
<gene>
    <name evidence="2" type="ORF">DSTB1V02_LOCUS12585</name>
</gene>